<dbReference type="SUPFAM" id="SSF52266">
    <property type="entry name" value="SGNH hydrolase"/>
    <property type="match status" value="1"/>
</dbReference>
<dbReference type="InterPro" id="IPR013830">
    <property type="entry name" value="SGNH_hydro"/>
</dbReference>
<dbReference type="InterPro" id="IPR036514">
    <property type="entry name" value="SGNH_hydro_sf"/>
</dbReference>
<dbReference type="PANTHER" id="PTHR43784:SF2">
    <property type="entry name" value="GDSL-LIKE LIPASE_ACYLHYDROLASE, PUTATIVE (AFU_ORTHOLOGUE AFUA_2G00820)-RELATED"/>
    <property type="match status" value="1"/>
</dbReference>
<dbReference type="CDD" id="cd01830">
    <property type="entry name" value="XynE_like"/>
    <property type="match status" value="1"/>
</dbReference>
<evidence type="ECO:0000256" key="1">
    <source>
        <dbReference type="SAM" id="SignalP"/>
    </source>
</evidence>
<dbReference type="Proteomes" id="UP000749040">
    <property type="component" value="Unassembled WGS sequence"/>
</dbReference>
<dbReference type="RefSeq" id="WP_205355168.1">
    <property type="nucleotide sequence ID" value="NZ_JADKYB010000001.1"/>
</dbReference>
<keyword evidence="4" id="KW-1185">Reference proteome</keyword>
<proteinExistence type="predicted"/>
<keyword evidence="3" id="KW-0378">Hydrolase</keyword>
<evidence type="ECO:0000313" key="3">
    <source>
        <dbReference type="EMBL" id="MBM9503310.1"/>
    </source>
</evidence>
<dbReference type="PANTHER" id="PTHR43784">
    <property type="entry name" value="GDSL-LIKE LIPASE/ACYLHYDROLASE, PUTATIVE (AFU_ORTHOLOGUE AFUA_2G00820)-RELATED"/>
    <property type="match status" value="1"/>
</dbReference>
<feature type="signal peptide" evidence="1">
    <location>
        <begin position="1"/>
        <end position="31"/>
    </location>
</feature>
<sequence length="422" mass="43841">MFHVKARTMPVLAAVTAAVAALLAAAPAAPAATAATTSTTATTSGDQLPNNERLAAWSPSMTIGGPNFDDRTIRMVVHSSINGHALRIHLSNLRGTTPLTIGSTSVAAQADRATAVAGTQHTVTFAHHTSVTIAAGAEVVSDPIPMTVTADHNLLVSVYLPDATGSATWHSDAFDTTYLSAAGDHTAEAGDGSYIASTTSWYFLSGLDVISPDARGVVVAFGDSITDGYNTPTSTYQRWPDDLARRLAGTRPMGVVDAGLGGNRVLTDVPNIWQGISATKRFAHDALGQPGVRDVILMEGINDIGNNVAADGGPLTAQDLIDGYRNLIGQAHAAGVRIIGATMLPDKGNGYYSDSAEALRQTVNTWIRTSGAFDGVVDFEKAVVDPADPSALDPRFDSGDHLHPNAAGMQALADAIDLSLLH</sequence>
<evidence type="ECO:0000313" key="4">
    <source>
        <dbReference type="Proteomes" id="UP000749040"/>
    </source>
</evidence>
<protein>
    <submittedName>
        <fullName evidence="3">SGNH/GDSL hydrolase family protein</fullName>
    </submittedName>
</protein>
<dbReference type="Gene3D" id="3.40.50.1110">
    <property type="entry name" value="SGNH hydrolase"/>
    <property type="match status" value="1"/>
</dbReference>
<organism evidence="3 4">
    <name type="scientific">Actinacidiphila acididurans</name>
    <dbReference type="NCBI Taxonomy" id="2784346"/>
    <lineage>
        <taxon>Bacteria</taxon>
        <taxon>Bacillati</taxon>
        <taxon>Actinomycetota</taxon>
        <taxon>Actinomycetes</taxon>
        <taxon>Kitasatosporales</taxon>
        <taxon>Streptomycetaceae</taxon>
        <taxon>Actinacidiphila</taxon>
    </lineage>
</organism>
<dbReference type="EMBL" id="JADKYB010000001">
    <property type="protein sequence ID" value="MBM9503310.1"/>
    <property type="molecule type" value="Genomic_DNA"/>
</dbReference>
<dbReference type="InterPro" id="IPR053140">
    <property type="entry name" value="GDSL_Rv0518-like"/>
</dbReference>
<feature type="chain" id="PRO_5045991909" evidence="1">
    <location>
        <begin position="32"/>
        <end position="422"/>
    </location>
</feature>
<evidence type="ECO:0000259" key="2">
    <source>
        <dbReference type="Pfam" id="PF13472"/>
    </source>
</evidence>
<gene>
    <name evidence="3" type="ORF">ITX44_01960</name>
</gene>
<dbReference type="Pfam" id="PF13472">
    <property type="entry name" value="Lipase_GDSL_2"/>
    <property type="match status" value="1"/>
</dbReference>
<accession>A0ABS2TIZ1</accession>
<reference evidence="3 4" key="1">
    <citation type="submission" date="2021-01" db="EMBL/GenBank/DDBJ databases">
        <title>Streptomyces acididurans sp. nov., isolated from a peat swamp forest soil.</title>
        <authorList>
            <person name="Chantavorakit T."/>
            <person name="Duangmal K."/>
        </authorList>
    </citation>
    <scope>NUCLEOTIDE SEQUENCE [LARGE SCALE GENOMIC DNA]</scope>
    <source>
        <strain evidence="3 4">KK5PA1</strain>
    </source>
</reference>
<name>A0ABS2TIZ1_9ACTN</name>
<comment type="caution">
    <text evidence="3">The sequence shown here is derived from an EMBL/GenBank/DDBJ whole genome shotgun (WGS) entry which is preliminary data.</text>
</comment>
<feature type="domain" description="SGNH hydrolase-type esterase" evidence="2">
    <location>
        <begin position="220"/>
        <end position="411"/>
    </location>
</feature>
<keyword evidence="1" id="KW-0732">Signal</keyword>
<dbReference type="GO" id="GO:0016787">
    <property type="term" value="F:hydrolase activity"/>
    <property type="evidence" value="ECO:0007669"/>
    <property type="project" value="UniProtKB-KW"/>
</dbReference>